<dbReference type="Gene3D" id="2.40.40.10">
    <property type="entry name" value="RlpA-like domain"/>
    <property type="match status" value="1"/>
</dbReference>
<dbReference type="AlphaFoldDB" id="A0A9P7UNW2"/>
<keyword evidence="3" id="KW-0964">Secreted</keyword>
<evidence type="ECO:0008006" key="7">
    <source>
        <dbReference type="Google" id="ProtNLM"/>
    </source>
</evidence>
<dbReference type="Pfam" id="PF07249">
    <property type="entry name" value="Cerato-platanin"/>
    <property type="match status" value="1"/>
</dbReference>
<dbReference type="EMBL" id="CM032190">
    <property type="protein sequence ID" value="KAG7086419.1"/>
    <property type="molecule type" value="Genomic_DNA"/>
</dbReference>
<dbReference type="GeneID" id="66071449"/>
<keyword evidence="4" id="KW-0732">Signal</keyword>
<dbReference type="GO" id="GO:0005576">
    <property type="term" value="C:extracellular region"/>
    <property type="evidence" value="ECO:0007669"/>
    <property type="project" value="UniProtKB-SubCell"/>
</dbReference>
<evidence type="ECO:0000256" key="4">
    <source>
        <dbReference type="SAM" id="SignalP"/>
    </source>
</evidence>
<gene>
    <name evidence="5" type="ORF">E1B28_002373</name>
</gene>
<sequence length="145" mass="14764">MKFISLLNSLALATATLAVDVAWDSAYDNPNGALTTVACSTGANGLITRFNFQKFSDIPSFPFIGGAPNILGFDSPACGACWEISYTNETGITKTVHFTGIDVGGTNFVTGQGALNQLTNGRAVELGIAPVTATAVGASACGLPA</sequence>
<comment type="similarity">
    <text evidence="2">Belongs to the cerato-platanin family.</text>
</comment>
<evidence type="ECO:0000313" key="6">
    <source>
        <dbReference type="Proteomes" id="UP001049176"/>
    </source>
</evidence>
<dbReference type="KEGG" id="more:E1B28_002373"/>
<reference evidence="5" key="1">
    <citation type="journal article" date="2021" name="Genome Biol. Evol.">
        <title>The assembled and annotated genome of the fairy-ring fungus Marasmius oreades.</title>
        <authorList>
            <person name="Hiltunen M."/>
            <person name="Ament-Velasquez S.L."/>
            <person name="Johannesson H."/>
        </authorList>
    </citation>
    <scope>NUCLEOTIDE SEQUENCE</scope>
    <source>
        <strain evidence="5">03SP1</strain>
    </source>
</reference>
<accession>A0A9P7UNW2</accession>
<dbReference type="OrthoDB" id="4898945at2759"/>
<dbReference type="InterPro" id="IPR036908">
    <property type="entry name" value="RlpA-like_sf"/>
</dbReference>
<comment type="caution">
    <text evidence="5">The sequence shown here is derived from an EMBL/GenBank/DDBJ whole genome shotgun (WGS) entry which is preliminary data.</text>
</comment>
<keyword evidence="6" id="KW-1185">Reference proteome</keyword>
<protein>
    <recommendedName>
        <fullName evidence="7">Cerato-platanin</fullName>
    </recommendedName>
</protein>
<dbReference type="InterPro" id="IPR010829">
    <property type="entry name" value="Cerato-platanin"/>
</dbReference>
<dbReference type="Proteomes" id="UP001049176">
    <property type="component" value="Chromosome 10"/>
</dbReference>
<dbReference type="CDD" id="cd22778">
    <property type="entry name" value="DPBB_CEPL-like"/>
    <property type="match status" value="1"/>
</dbReference>
<feature type="chain" id="PRO_5040477823" description="Cerato-platanin" evidence="4">
    <location>
        <begin position="19"/>
        <end position="145"/>
    </location>
</feature>
<proteinExistence type="inferred from homology"/>
<organism evidence="5 6">
    <name type="scientific">Marasmius oreades</name>
    <name type="common">fairy-ring Marasmius</name>
    <dbReference type="NCBI Taxonomy" id="181124"/>
    <lineage>
        <taxon>Eukaryota</taxon>
        <taxon>Fungi</taxon>
        <taxon>Dikarya</taxon>
        <taxon>Basidiomycota</taxon>
        <taxon>Agaricomycotina</taxon>
        <taxon>Agaricomycetes</taxon>
        <taxon>Agaricomycetidae</taxon>
        <taxon>Agaricales</taxon>
        <taxon>Marasmiineae</taxon>
        <taxon>Marasmiaceae</taxon>
        <taxon>Marasmius</taxon>
    </lineage>
</organism>
<evidence type="ECO:0000256" key="1">
    <source>
        <dbReference type="ARBA" id="ARBA00004613"/>
    </source>
</evidence>
<evidence type="ECO:0000256" key="3">
    <source>
        <dbReference type="ARBA" id="ARBA00022525"/>
    </source>
</evidence>
<evidence type="ECO:0000313" key="5">
    <source>
        <dbReference type="EMBL" id="KAG7086419.1"/>
    </source>
</evidence>
<evidence type="ECO:0000256" key="2">
    <source>
        <dbReference type="ARBA" id="ARBA00010421"/>
    </source>
</evidence>
<dbReference type="SUPFAM" id="SSF50685">
    <property type="entry name" value="Barwin-like endoglucanases"/>
    <property type="match status" value="1"/>
</dbReference>
<comment type="subcellular location">
    <subcellularLocation>
        <location evidence="1">Secreted</location>
    </subcellularLocation>
</comment>
<name>A0A9P7UNW2_9AGAR</name>
<dbReference type="RefSeq" id="XP_043002890.1">
    <property type="nucleotide sequence ID" value="XM_043159290.1"/>
</dbReference>
<feature type="signal peptide" evidence="4">
    <location>
        <begin position="1"/>
        <end position="18"/>
    </location>
</feature>